<feature type="transmembrane region" description="Helical" evidence="7">
    <location>
        <begin position="306"/>
        <end position="331"/>
    </location>
</feature>
<feature type="transmembrane region" description="Helical" evidence="7">
    <location>
        <begin position="337"/>
        <end position="359"/>
    </location>
</feature>
<evidence type="ECO:0000256" key="7">
    <source>
        <dbReference type="SAM" id="Phobius"/>
    </source>
</evidence>
<evidence type="ECO:0000256" key="6">
    <source>
        <dbReference type="SAM" id="MobiDB-lite"/>
    </source>
</evidence>
<name>A0A427XEV8_9TREE</name>
<dbReference type="GO" id="GO:0016020">
    <property type="term" value="C:membrane"/>
    <property type="evidence" value="ECO:0007669"/>
    <property type="project" value="UniProtKB-SubCell"/>
</dbReference>
<keyword evidence="5 7" id="KW-0472">Membrane</keyword>
<feature type="transmembrane region" description="Helical" evidence="7">
    <location>
        <begin position="138"/>
        <end position="160"/>
    </location>
</feature>
<dbReference type="PANTHER" id="PTHR43791:SF7">
    <property type="entry name" value="MAJOR FACILITATOR SUPERFAMILY (MFS) PROFILE DOMAIN-CONTAINING PROTEIN"/>
    <property type="match status" value="1"/>
</dbReference>
<dbReference type="OrthoDB" id="6730379at2759"/>
<proteinExistence type="predicted"/>
<keyword evidence="2" id="KW-0813">Transport</keyword>
<keyword evidence="3 7" id="KW-0812">Transmembrane</keyword>
<accession>A0A427XEV8</accession>
<feature type="transmembrane region" description="Helical" evidence="7">
    <location>
        <begin position="67"/>
        <end position="84"/>
    </location>
</feature>
<feature type="transmembrane region" description="Helical" evidence="7">
    <location>
        <begin position="455"/>
        <end position="478"/>
    </location>
</feature>
<feature type="region of interest" description="Disordered" evidence="6">
    <location>
        <begin position="1"/>
        <end position="28"/>
    </location>
</feature>
<feature type="transmembrane region" description="Helical" evidence="7">
    <location>
        <begin position="231"/>
        <end position="255"/>
    </location>
</feature>
<dbReference type="Proteomes" id="UP000279236">
    <property type="component" value="Unassembled WGS sequence"/>
</dbReference>
<dbReference type="InterPro" id="IPR011701">
    <property type="entry name" value="MFS"/>
</dbReference>
<sequence>MNPVTTEHHVSSSDDHQGLGPEYEKYDREKGDDGHAVVIAAPDDVEGIIAAEHQFTDKEYKRLLRKIDMIIMPLLMISYGLQYVDKTSLSYGVVFGLKKDTNLVGQQYQLLSAWFYLAYACAQLPMGYLLQRFPLGRGLGVCLVLWGAMVMLLGACHNYAELSVVRVLLGWFESVITPCFAILTSSWYLRKEQTLRQNMYYAMNQCFSLIFGIAIYELALNAERHGGLAAWRVINLFLGGVTVGVGFIFLVFVGTPTEVWWLTKREKLMAHARIVSNSTGGGEQHPWRWDQVKDCLRDPQYWHAIAYNFLACIPNGAVTTFQTLIMASFGFNSLQTVLYQLPGNAVTLVILVATAVTVHYKPKTRFAFCLLYQFVCVFIFFFEGFAPTSMSKWAKWGVFLPIATFSITSFLLWPLMSVNIAGRTKKSFYGATTFFAYCAGNIVGSQIFLPKDAPRYIPGLVSCAAIMLLNCVNLVGWWHYYVRTNRKREAAFVVSGLTEEEREHANRVAGETDITDCQNPHFRYSC</sequence>
<comment type="subcellular location">
    <subcellularLocation>
        <location evidence="1">Membrane</location>
        <topology evidence="1">Multi-pass membrane protein</topology>
    </subcellularLocation>
</comment>
<feature type="transmembrane region" description="Helical" evidence="7">
    <location>
        <begin position="166"/>
        <end position="189"/>
    </location>
</feature>
<evidence type="ECO:0000313" key="8">
    <source>
        <dbReference type="EMBL" id="RSH77440.1"/>
    </source>
</evidence>
<feature type="transmembrane region" description="Helical" evidence="7">
    <location>
        <begin position="428"/>
        <end position="449"/>
    </location>
</feature>
<comment type="caution">
    <text evidence="8">The sequence shown here is derived from an EMBL/GenBank/DDBJ whole genome shotgun (WGS) entry which is preliminary data.</text>
</comment>
<dbReference type="PANTHER" id="PTHR43791">
    <property type="entry name" value="PERMEASE-RELATED"/>
    <property type="match status" value="1"/>
</dbReference>
<evidence type="ECO:0008006" key="10">
    <source>
        <dbReference type="Google" id="ProtNLM"/>
    </source>
</evidence>
<dbReference type="GeneID" id="39587955"/>
<evidence type="ECO:0000256" key="1">
    <source>
        <dbReference type="ARBA" id="ARBA00004141"/>
    </source>
</evidence>
<dbReference type="SUPFAM" id="SSF103473">
    <property type="entry name" value="MFS general substrate transporter"/>
    <property type="match status" value="1"/>
</dbReference>
<feature type="transmembrane region" description="Helical" evidence="7">
    <location>
        <begin position="366"/>
        <end position="386"/>
    </location>
</feature>
<gene>
    <name evidence="8" type="ORF">EHS24_003412</name>
</gene>
<keyword evidence="9" id="KW-1185">Reference proteome</keyword>
<evidence type="ECO:0000256" key="4">
    <source>
        <dbReference type="ARBA" id="ARBA00022989"/>
    </source>
</evidence>
<evidence type="ECO:0000256" key="2">
    <source>
        <dbReference type="ARBA" id="ARBA00022448"/>
    </source>
</evidence>
<dbReference type="Pfam" id="PF07690">
    <property type="entry name" value="MFS_1"/>
    <property type="match status" value="1"/>
</dbReference>
<evidence type="ECO:0000256" key="5">
    <source>
        <dbReference type="ARBA" id="ARBA00023136"/>
    </source>
</evidence>
<evidence type="ECO:0000256" key="3">
    <source>
        <dbReference type="ARBA" id="ARBA00022692"/>
    </source>
</evidence>
<feature type="transmembrane region" description="Helical" evidence="7">
    <location>
        <begin position="398"/>
        <end position="416"/>
    </location>
</feature>
<organism evidence="8 9">
    <name type="scientific">Apiotrichum porosum</name>
    <dbReference type="NCBI Taxonomy" id="105984"/>
    <lineage>
        <taxon>Eukaryota</taxon>
        <taxon>Fungi</taxon>
        <taxon>Dikarya</taxon>
        <taxon>Basidiomycota</taxon>
        <taxon>Agaricomycotina</taxon>
        <taxon>Tremellomycetes</taxon>
        <taxon>Trichosporonales</taxon>
        <taxon>Trichosporonaceae</taxon>
        <taxon>Apiotrichum</taxon>
    </lineage>
</organism>
<dbReference type="InterPro" id="IPR036259">
    <property type="entry name" value="MFS_trans_sf"/>
</dbReference>
<dbReference type="Gene3D" id="1.20.1250.20">
    <property type="entry name" value="MFS general substrate transporter like domains"/>
    <property type="match status" value="1"/>
</dbReference>
<dbReference type="RefSeq" id="XP_028472587.1">
    <property type="nucleotide sequence ID" value="XM_028619091.1"/>
</dbReference>
<dbReference type="EMBL" id="RSCE01000016">
    <property type="protein sequence ID" value="RSH77440.1"/>
    <property type="molecule type" value="Genomic_DNA"/>
</dbReference>
<evidence type="ECO:0000313" key="9">
    <source>
        <dbReference type="Proteomes" id="UP000279236"/>
    </source>
</evidence>
<reference evidence="8 9" key="1">
    <citation type="submission" date="2018-11" db="EMBL/GenBank/DDBJ databases">
        <title>Genome sequence of Apiotrichum porosum DSM 27194.</title>
        <authorList>
            <person name="Aliyu H."/>
            <person name="Gorte O."/>
            <person name="Ochsenreither K."/>
        </authorList>
    </citation>
    <scope>NUCLEOTIDE SEQUENCE [LARGE SCALE GENOMIC DNA]</scope>
    <source>
        <strain evidence="8 9">DSM 27194</strain>
    </source>
</reference>
<protein>
    <recommendedName>
        <fullName evidence="10">Major facilitator superfamily (MFS) profile domain-containing protein</fullName>
    </recommendedName>
</protein>
<feature type="transmembrane region" description="Helical" evidence="7">
    <location>
        <begin position="113"/>
        <end position="131"/>
    </location>
</feature>
<dbReference type="AlphaFoldDB" id="A0A427XEV8"/>
<feature type="transmembrane region" description="Helical" evidence="7">
    <location>
        <begin position="201"/>
        <end position="219"/>
    </location>
</feature>
<keyword evidence="4 7" id="KW-1133">Transmembrane helix</keyword>
<dbReference type="GO" id="GO:0022857">
    <property type="term" value="F:transmembrane transporter activity"/>
    <property type="evidence" value="ECO:0007669"/>
    <property type="project" value="InterPro"/>
</dbReference>